<gene>
    <name evidence="1" type="ORF">PHACADRAFT_28864</name>
</gene>
<proteinExistence type="predicted"/>
<accession>K5V086</accession>
<dbReference type="GeneID" id="18919558"/>
<dbReference type="AlphaFoldDB" id="K5V086"/>
<dbReference type="InParanoid" id="K5V086"/>
<dbReference type="EMBL" id="JH930472">
    <property type="protein sequence ID" value="EKM55861.1"/>
    <property type="molecule type" value="Genomic_DNA"/>
</dbReference>
<sequence>MKYIFFKESMDNYRIQLTTMWPPTFLFFEEFDLPAKETFQVVLYIPNMFNDDLAWGNRGDWVSTRLASPTHSPALPPPPVLEFELPIIADDEDAAWEDVPTNSLQIGSLCIYQPCWENRAEGSSPWVDLAQLEWRFEDAIHKQQRGVRLFKAVIIDLVVNVPVRTEKHPARGKFNIPLHYTYLLEEIINGASAKVSALKQLQGDMDPTVKGKLLDNTIETRLSMVGAETVTSRSNLADLIKAAMYDQSLKQKDAFVLLKMAKHASTRHESNINDLYPVVSLPFTSHLGPTISSPMVECTSEITEALGPGISWNHHDDKFNPKDFGEHNDNMEGKCAW</sequence>
<dbReference type="KEGG" id="pco:PHACADRAFT_28864"/>
<dbReference type="Proteomes" id="UP000008370">
    <property type="component" value="Unassembled WGS sequence"/>
</dbReference>
<keyword evidence="2" id="KW-1185">Reference proteome</keyword>
<dbReference type="HOGENOM" id="CLU_824152_0_0_1"/>
<evidence type="ECO:0000313" key="2">
    <source>
        <dbReference type="Proteomes" id="UP000008370"/>
    </source>
</evidence>
<protein>
    <submittedName>
        <fullName evidence="1">Uncharacterized protein</fullName>
    </submittedName>
</protein>
<organism evidence="1 2">
    <name type="scientific">Phanerochaete carnosa (strain HHB-10118-sp)</name>
    <name type="common">White-rot fungus</name>
    <name type="synonym">Peniophora carnosa</name>
    <dbReference type="NCBI Taxonomy" id="650164"/>
    <lineage>
        <taxon>Eukaryota</taxon>
        <taxon>Fungi</taxon>
        <taxon>Dikarya</taxon>
        <taxon>Basidiomycota</taxon>
        <taxon>Agaricomycotina</taxon>
        <taxon>Agaricomycetes</taxon>
        <taxon>Polyporales</taxon>
        <taxon>Phanerochaetaceae</taxon>
        <taxon>Phanerochaete</taxon>
    </lineage>
</organism>
<name>K5V086_PHACS</name>
<dbReference type="RefSeq" id="XP_007395250.1">
    <property type="nucleotide sequence ID" value="XM_007395188.1"/>
</dbReference>
<evidence type="ECO:0000313" key="1">
    <source>
        <dbReference type="EMBL" id="EKM55861.1"/>
    </source>
</evidence>
<reference evidence="1 2" key="1">
    <citation type="journal article" date="2012" name="BMC Genomics">
        <title>Comparative genomics of the white-rot fungi, Phanerochaete carnosa and P. chrysosporium, to elucidate the genetic basis of the distinct wood types they colonize.</title>
        <authorList>
            <person name="Suzuki H."/>
            <person name="MacDonald J."/>
            <person name="Syed K."/>
            <person name="Salamov A."/>
            <person name="Hori C."/>
            <person name="Aerts A."/>
            <person name="Henrissat B."/>
            <person name="Wiebenga A."/>
            <person name="vanKuyk P.A."/>
            <person name="Barry K."/>
            <person name="Lindquist E."/>
            <person name="LaButti K."/>
            <person name="Lapidus A."/>
            <person name="Lucas S."/>
            <person name="Coutinho P."/>
            <person name="Gong Y."/>
            <person name="Samejima M."/>
            <person name="Mahadevan R."/>
            <person name="Abou-Zaid M."/>
            <person name="de Vries R.P."/>
            <person name="Igarashi K."/>
            <person name="Yadav J.S."/>
            <person name="Grigoriev I.V."/>
            <person name="Master E.R."/>
        </authorList>
    </citation>
    <scope>NUCLEOTIDE SEQUENCE [LARGE SCALE GENOMIC DNA]</scope>
    <source>
        <strain evidence="1 2">HHB-10118-sp</strain>
    </source>
</reference>